<dbReference type="AlphaFoldDB" id="A0A2N3IH63"/>
<dbReference type="InterPro" id="IPR057708">
    <property type="entry name" value="DUF7948"/>
</dbReference>
<name>A0A2N3IH63_9BACT</name>
<dbReference type="InterPro" id="IPR026341">
    <property type="entry name" value="T9SS_type_B"/>
</dbReference>
<dbReference type="InterPro" id="IPR035986">
    <property type="entry name" value="PKD_dom_sf"/>
</dbReference>
<dbReference type="PROSITE" id="PS50093">
    <property type="entry name" value="PKD"/>
    <property type="match status" value="1"/>
</dbReference>
<dbReference type="Pfam" id="PF25778">
    <property type="entry name" value="DUF7948"/>
    <property type="match status" value="1"/>
</dbReference>
<protein>
    <submittedName>
        <fullName evidence="2">Gliding motility-associated C-terminal domain</fullName>
    </submittedName>
</protein>
<dbReference type="PANTHER" id="PTHR35580">
    <property type="entry name" value="CELL SURFACE GLYCOPROTEIN (S-LAYER PROTEIN)-LIKE PROTEIN"/>
    <property type="match status" value="1"/>
</dbReference>
<dbReference type="OrthoDB" id="1652165at2"/>
<proteinExistence type="predicted"/>
<dbReference type="PANTHER" id="PTHR35580:SF1">
    <property type="entry name" value="PHYTASE-LIKE DOMAIN-CONTAINING PROTEIN"/>
    <property type="match status" value="1"/>
</dbReference>
<dbReference type="Proteomes" id="UP000233387">
    <property type="component" value="Unassembled WGS sequence"/>
</dbReference>
<feature type="domain" description="PKD" evidence="1">
    <location>
        <begin position="796"/>
        <end position="835"/>
    </location>
</feature>
<dbReference type="InterPro" id="IPR013783">
    <property type="entry name" value="Ig-like_fold"/>
</dbReference>
<dbReference type="NCBIfam" id="TIGR04131">
    <property type="entry name" value="Bac_Flav_CTERM"/>
    <property type="match status" value="1"/>
</dbReference>
<organism evidence="2 3">
    <name type="scientific">Raineya orbicola</name>
    <dbReference type="NCBI Taxonomy" id="2016530"/>
    <lineage>
        <taxon>Bacteria</taxon>
        <taxon>Pseudomonadati</taxon>
        <taxon>Bacteroidota</taxon>
        <taxon>Cytophagia</taxon>
        <taxon>Cytophagales</taxon>
        <taxon>Raineyaceae</taxon>
        <taxon>Raineya</taxon>
    </lineage>
</organism>
<dbReference type="InterPro" id="IPR052918">
    <property type="entry name" value="Motility_Chemotaxis_Reg"/>
</dbReference>
<evidence type="ECO:0000259" key="1">
    <source>
        <dbReference type="PROSITE" id="PS50093"/>
    </source>
</evidence>
<accession>A0A2N3IH63</accession>
<gene>
    <name evidence="2" type="ORF">Rain11_1253</name>
</gene>
<dbReference type="InterPro" id="IPR000601">
    <property type="entry name" value="PKD_dom"/>
</dbReference>
<dbReference type="Pfam" id="PF13585">
    <property type="entry name" value="CHU_C"/>
    <property type="match status" value="1"/>
</dbReference>
<keyword evidence="3" id="KW-1185">Reference proteome</keyword>
<dbReference type="EMBL" id="NKXO01000017">
    <property type="protein sequence ID" value="PKQ69690.1"/>
    <property type="molecule type" value="Genomic_DNA"/>
</dbReference>
<comment type="caution">
    <text evidence="2">The sequence shown here is derived from an EMBL/GenBank/DDBJ whole genome shotgun (WGS) entry which is preliminary data.</text>
</comment>
<dbReference type="SUPFAM" id="SSF49299">
    <property type="entry name" value="PKD domain"/>
    <property type="match status" value="2"/>
</dbReference>
<reference evidence="2 3" key="1">
    <citation type="submission" date="2017-06" db="EMBL/GenBank/DDBJ databases">
        <title>Raineya orbicola gen. nov., sp. nov. a slightly thermophilic bacterium of the phylum Bacteroidetes and the description of Raineyaceae fam. nov.</title>
        <authorList>
            <person name="Albuquerque L."/>
            <person name="Polonia A.R.M."/>
            <person name="Barroso C."/>
            <person name="Froufe H.J.C."/>
            <person name="Lage O."/>
            <person name="Lobo-Da-Cunha A."/>
            <person name="Egas C."/>
            <person name="Da Costa M.S."/>
        </authorList>
    </citation>
    <scope>NUCLEOTIDE SEQUENCE [LARGE SCALE GENOMIC DNA]</scope>
    <source>
        <strain evidence="2 3">SPSPC-11</strain>
    </source>
</reference>
<dbReference type="RefSeq" id="WP_101358522.1">
    <property type="nucleotide sequence ID" value="NZ_NKXO01000017.1"/>
</dbReference>
<dbReference type="Gene3D" id="2.60.40.10">
    <property type="entry name" value="Immunoglobulins"/>
    <property type="match status" value="2"/>
</dbReference>
<evidence type="ECO:0000313" key="3">
    <source>
        <dbReference type="Proteomes" id="UP000233387"/>
    </source>
</evidence>
<evidence type="ECO:0000313" key="2">
    <source>
        <dbReference type="EMBL" id="PKQ69690.1"/>
    </source>
</evidence>
<sequence>MKRLLLISVCVCVSISISFPQSTKDFNKKVWAKTSPQGITFIENKNQWEKSIAFRADLPSGFLFAYNNALQFSFYDSKALEYLRHKPAHQNNPEFAIYEKQKGIKAHSFVIDFLGSNPVQVQALGKAKPTIYHYYIGEKSRWAENVKGYEGILYKNLYTGIDYAIFQGENHLKYEFYVKAGANPASIQMEYKHAESVKILPDGTLLIQTSVGDMYEKKPISYQIIRGKKVEIPTEFRLQGNILSFYFPKGYNKNYDLIIDPELVFSTYSGGVSDNWGNTAAFDNAGNLYSGATLFGLSFPNFTGAITIGSTGSGGTITDVGIFKYNATGTTLQQLTFIGGSDSEVPHSLVVDSQNNLWILGTTSSTNFPATFGSFAGGTGLTPISGISYNNGSDIFVVKLNPTGTLNASRLIGGTGNDGIKPSGGMVINNYGDEFRGDIYADANDNIYIASTTRSASITGITGSLSGVADGLVVKMNNSLGILWGRYIGGSGIDYALSVKTNQAGEVYVGGGTNSTNLPNTTGAFNPSALGSDDGFIMRFDALGNIIRTTYLGTSAADVSFFIDLDSDEEVYAFGQTFGNYPVSSGVYNNPNSGQFIHKISPDLATSRWSTRIGAGDGNPDISPTAFLVVTENNCNNIYIAGWGGSLNGSGSSVTNMPTTEDAYRRTTINGRDFYIAVYKRNMERLLYATFFGENASNETGDHVDGGTSRFSKNGIIYHSTCASCGGTNGFPTTPGAWSNTNNSTNCNNAVFKFKLNVTADFQMVNPRNSQLISSGSETCEQRVSFVFNAIDADDFLWEILDVNFNVIFSQNTDRNFSYTFTAPGDYKIRLTVTNCNQVSQAIKDLKVIFPNFTFPPDQINLCRGESVQLQASGATFYQWRPTTGLNNPNIPNPIASPTQSITYTLTMRDGICERVKNVRVEVIPATPADFNFTLLKECNSPYRVRLRLADNVDTTKFVKFRWDMGDGNILEGTRPDEYTYAEMNRTYTITLLAENPNGCISRATKQVIIPKPPIFPPNVITPNGDGINDTFEIAEKNAKIQIWNRWGKLVFKSDNYQNNWGKDENITAGVYYYYLESPSGVSCNGWVQVMK</sequence>